<name>V4TJK1_9HYPH</name>
<feature type="active site" description="For OMPdecase activity" evidence="8">
    <location>
        <position position="64"/>
    </location>
</feature>
<dbReference type="GO" id="GO:0006207">
    <property type="term" value="P:'de novo' pyrimidine nucleobase biosynthetic process"/>
    <property type="evidence" value="ECO:0007669"/>
    <property type="project" value="InterPro"/>
</dbReference>
<dbReference type="InterPro" id="IPR018089">
    <property type="entry name" value="OMPdecase_AS"/>
</dbReference>
<dbReference type="RefSeq" id="WP_023431563.1">
    <property type="nucleotide sequence ID" value="NZ_AWXZ01000017.1"/>
</dbReference>
<feature type="binding site" evidence="7 9">
    <location>
        <position position="14"/>
    </location>
    <ligand>
        <name>substrate</name>
    </ligand>
</feature>
<evidence type="ECO:0000313" key="12">
    <source>
        <dbReference type="EMBL" id="ESR26083.1"/>
    </source>
</evidence>
<comment type="catalytic activity">
    <reaction evidence="6 7 10">
        <text>orotidine 5'-phosphate + H(+) = UMP + CO2</text>
        <dbReference type="Rhea" id="RHEA:11596"/>
        <dbReference type="ChEBI" id="CHEBI:15378"/>
        <dbReference type="ChEBI" id="CHEBI:16526"/>
        <dbReference type="ChEBI" id="CHEBI:57538"/>
        <dbReference type="ChEBI" id="CHEBI:57865"/>
        <dbReference type="EC" id="4.1.1.23"/>
    </reaction>
</comment>
<comment type="pathway">
    <text evidence="2 7 10">Pyrimidine metabolism; UMP biosynthesis via de novo pathway; UMP from orotate: step 2/2.</text>
</comment>
<feature type="binding site" evidence="7 9">
    <location>
        <position position="180"/>
    </location>
    <ligand>
        <name>substrate</name>
    </ligand>
</feature>
<dbReference type="SMART" id="SM00934">
    <property type="entry name" value="OMPdecase"/>
    <property type="match status" value="1"/>
</dbReference>
<evidence type="ECO:0000256" key="2">
    <source>
        <dbReference type="ARBA" id="ARBA00004861"/>
    </source>
</evidence>
<dbReference type="PANTHER" id="PTHR32119:SF2">
    <property type="entry name" value="OROTIDINE 5'-PHOSPHATE DECARBOXYLASE"/>
    <property type="match status" value="1"/>
</dbReference>
<dbReference type="CDD" id="cd04725">
    <property type="entry name" value="OMP_decarboxylase_like"/>
    <property type="match status" value="1"/>
</dbReference>
<comment type="similarity">
    <text evidence="7">Belongs to the OMP decarboxylase family. Type 1 subfamily.</text>
</comment>
<organism evidence="12 13">
    <name type="scientific">Lutibaculum baratangense AMV1</name>
    <dbReference type="NCBI Taxonomy" id="631454"/>
    <lineage>
        <taxon>Bacteria</taxon>
        <taxon>Pseudomonadati</taxon>
        <taxon>Pseudomonadota</taxon>
        <taxon>Alphaproteobacteria</taxon>
        <taxon>Hyphomicrobiales</taxon>
        <taxon>Tepidamorphaceae</taxon>
        <taxon>Lutibaculum</taxon>
    </lineage>
</organism>
<dbReference type="InterPro" id="IPR001754">
    <property type="entry name" value="OMPdeCOase_dom"/>
</dbReference>
<dbReference type="SUPFAM" id="SSF51366">
    <property type="entry name" value="Ribulose-phoshate binding barrel"/>
    <property type="match status" value="1"/>
</dbReference>
<evidence type="ECO:0000259" key="11">
    <source>
        <dbReference type="SMART" id="SM00934"/>
    </source>
</evidence>
<dbReference type="STRING" id="631454.N177_1418"/>
<keyword evidence="3 7" id="KW-0210">Decarboxylase</keyword>
<comment type="function">
    <text evidence="1 7">Catalyzes the decarboxylation of orotidine 5'-monophosphate (OMP) to uridine 5'-monophosphate (UMP).</text>
</comment>
<keyword evidence="4 7" id="KW-0665">Pyrimidine biosynthesis</keyword>
<dbReference type="UniPathway" id="UPA00070">
    <property type="reaction ID" value="UER00120"/>
</dbReference>
<dbReference type="Pfam" id="PF00215">
    <property type="entry name" value="OMPdecase"/>
    <property type="match status" value="1"/>
</dbReference>
<feature type="active site" description="Proton donor" evidence="7">
    <location>
        <position position="66"/>
    </location>
</feature>
<evidence type="ECO:0000256" key="4">
    <source>
        <dbReference type="ARBA" id="ARBA00022975"/>
    </source>
</evidence>
<evidence type="ECO:0000256" key="7">
    <source>
        <dbReference type="HAMAP-Rule" id="MF_01200"/>
    </source>
</evidence>
<dbReference type="InterPro" id="IPR011060">
    <property type="entry name" value="RibuloseP-bd_barrel"/>
</dbReference>
<protein>
    <recommendedName>
        <fullName evidence="7">Orotidine 5'-phosphate decarboxylase</fullName>
        <ecNumber evidence="7">4.1.1.23</ecNumber>
    </recommendedName>
    <alternativeName>
        <fullName evidence="7">OMP decarboxylase</fullName>
        <shortName evidence="7">OMPDCase</shortName>
        <shortName evidence="7">OMPdecase</shortName>
    </alternativeName>
</protein>
<evidence type="ECO:0000256" key="5">
    <source>
        <dbReference type="ARBA" id="ARBA00023239"/>
    </source>
</evidence>
<feature type="domain" description="Orotidine 5'-phosphate decarboxylase" evidence="11">
    <location>
        <begin position="8"/>
        <end position="225"/>
    </location>
</feature>
<dbReference type="InterPro" id="IPR014732">
    <property type="entry name" value="OMPdecase"/>
</dbReference>
<comment type="caution">
    <text evidence="12">The sequence shown here is derived from an EMBL/GenBank/DDBJ whole genome shotgun (WGS) entry which is preliminary data.</text>
</comment>
<dbReference type="eggNOG" id="COG0284">
    <property type="taxonomic scope" value="Bacteria"/>
</dbReference>
<dbReference type="PROSITE" id="PS00156">
    <property type="entry name" value="OMPDECASE"/>
    <property type="match status" value="1"/>
</dbReference>
<dbReference type="NCBIfam" id="TIGR01740">
    <property type="entry name" value="pyrF"/>
    <property type="match status" value="1"/>
</dbReference>
<feature type="active site" description="For OMPdecase activity" evidence="8">
    <location>
        <position position="69"/>
    </location>
</feature>
<feature type="binding site" evidence="7 9">
    <location>
        <position position="189"/>
    </location>
    <ligand>
        <name>substrate</name>
    </ligand>
</feature>
<dbReference type="GO" id="GO:0044205">
    <property type="term" value="P:'de novo' UMP biosynthetic process"/>
    <property type="evidence" value="ECO:0007669"/>
    <property type="project" value="UniProtKB-UniRule"/>
</dbReference>
<dbReference type="NCBIfam" id="NF001273">
    <property type="entry name" value="PRK00230.1"/>
    <property type="match status" value="1"/>
</dbReference>
<feature type="binding site" evidence="7">
    <location>
        <begin position="64"/>
        <end position="73"/>
    </location>
    <ligand>
        <name>substrate</name>
    </ligand>
</feature>
<feature type="active site" description="For OMPdecase activity" evidence="8">
    <location>
        <position position="66"/>
    </location>
</feature>
<dbReference type="PATRIC" id="fig|631454.5.peg.1403"/>
<dbReference type="AlphaFoldDB" id="V4TJK1"/>
<evidence type="ECO:0000256" key="1">
    <source>
        <dbReference type="ARBA" id="ARBA00002356"/>
    </source>
</evidence>
<reference evidence="12 13" key="1">
    <citation type="journal article" date="2014" name="Genome Announc.">
        <title>Draft Genome Sequence of Lutibaculum baratangense Strain AMV1T, Isolated from a Mud Volcano in Andamans, India.</title>
        <authorList>
            <person name="Singh A."/>
            <person name="Sreenivas A."/>
            <person name="Sathyanarayana Reddy G."/>
            <person name="Pinnaka A.K."/>
            <person name="Shivaji S."/>
        </authorList>
    </citation>
    <scope>NUCLEOTIDE SEQUENCE [LARGE SCALE GENOMIC DNA]</scope>
    <source>
        <strain evidence="12 13">AMV1</strain>
    </source>
</reference>
<evidence type="ECO:0000256" key="9">
    <source>
        <dbReference type="PIRSR" id="PIRSR614732-2"/>
    </source>
</evidence>
<keyword evidence="5 7" id="KW-0456">Lyase</keyword>
<dbReference type="HAMAP" id="MF_01200_B">
    <property type="entry name" value="OMPdecase_type1_B"/>
    <property type="match status" value="1"/>
</dbReference>
<dbReference type="GO" id="GO:0004590">
    <property type="term" value="F:orotidine-5'-phosphate decarboxylase activity"/>
    <property type="evidence" value="ECO:0007669"/>
    <property type="project" value="UniProtKB-UniRule"/>
</dbReference>
<dbReference type="Gene3D" id="3.20.20.70">
    <property type="entry name" value="Aldolase class I"/>
    <property type="match status" value="1"/>
</dbReference>
<dbReference type="EMBL" id="AWXZ01000017">
    <property type="protein sequence ID" value="ESR26083.1"/>
    <property type="molecule type" value="Genomic_DNA"/>
</dbReference>
<evidence type="ECO:0000256" key="8">
    <source>
        <dbReference type="PIRSR" id="PIRSR614732-1"/>
    </source>
</evidence>
<keyword evidence="13" id="KW-1185">Reference proteome</keyword>
<evidence type="ECO:0000256" key="3">
    <source>
        <dbReference type="ARBA" id="ARBA00022793"/>
    </source>
</evidence>
<sequence>MAIKGQDRLIVALDVPRVDQARDLVARLGGAVRWYKIGMELVFSGEGLPLARELTREGKHVFLDMKLLDIPNTVAAAVANIARLGVAMTTLHAYPQTMRAAAEAAAGTELKLLGVSVLTSFDQDDLAQTGYALPLGDLVERRARQAREAGVHGIVCSPAEVAQVRRLVGPEFRIVVPGIRPQGAVAGDQKRVASPRQAIREGASHVVVGRPITQAENPLAAAKAIIQEIESA</sequence>
<dbReference type="InterPro" id="IPR013785">
    <property type="entry name" value="Aldolase_TIM"/>
</dbReference>
<feature type="binding site" evidence="7 9">
    <location>
        <position position="36"/>
    </location>
    <ligand>
        <name>substrate</name>
    </ligand>
</feature>
<comment type="subunit">
    <text evidence="7">Homodimer.</text>
</comment>
<dbReference type="InterPro" id="IPR047596">
    <property type="entry name" value="OMPdecase_bac"/>
</dbReference>
<evidence type="ECO:0000256" key="10">
    <source>
        <dbReference type="RuleBase" id="RU000512"/>
    </source>
</evidence>
<accession>V4TJK1</accession>
<feature type="binding site" evidence="7 9">
    <location>
        <position position="119"/>
    </location>
    <ligand>
        <name>substrate</name>
    </ligand>
</feature>
<dbReference type="Proteomes" id="UP000017819">
    <property type="component" value="Unassembled WGS sequence"/>
</dbReference>
<dbReference type="GO" id="GO:0005829">
    <property type="term" value="C:cytosol"/>
    <property type="evidence" value="ECO:0007669"/>
    <property type="project" value="TreeGrafter"/>
</dbReference>
<evidence type="ECO:0000313" key="13">
    <source>
        <dbReference type="Proteomes" id="UP000017819"/>
    </source>
</evidence>
<feature type="binding site" evidence="7 9">
    <location>
        <position position="209"/>
    </location>
    <ligand>
        <name>substrate</name>
    </ligand>
</feature>
<evidence type="ECO:0000256" key="6">
    <source>
        <dbReference type="ARBA" id="ARBA00049157"/>
    </source>
</evidence>
<dbReference type="PANTHER" id="PTHR32119">
    <property type="entry name" value="OROTIDINE 5'-PHOSPHATE DECARBOXYLASE"/>
    <property type="match status" value="1"/>
</dbReference>
<proteinExistence type="inferred from homology"/>
<feature type="binding site" evidence="7 9">
    <location>
        <position position="210"/>
    </location>
    <ligand>
        <name>substrate</name>
    </ligand>
</feature>
<dbReference type="EC" id="4.1.1.23" evidence="7"/>
<gene>
    <name evidence="7" type="primary">pyrF</name>
    <name evidence="12" type="ORF">N177_1418</name>
</gene>